<dbReference type="SUPFAM" id="SSF55961">
    <property type="entry name" value="Bet v1-like"/>
    <property type="match status" value="1"/>
</dbReference>
<evidence type="ECO:0000313" key="1">
    <source>
        <dbReference type="EMBL" id="QES52738.1"/>
    </source>
</evidence>
<name>A0A5P2DF33_STRVZ</name>
<organism evidence="1 2">
    <name type="scientific">Streptomyces venezuelae</name>
    <dbReference type="NCBI Taxonomy" id="54571"/>
    <lineage>
        <taxon>Bacteria</taxon>
        <taxon>Bacillati</taxon>
        <taxon>Actinomycetota</taxon>
        <taxon>Actinomycetes</taxon>
        <taxon>Kitasatosporales</taxon>
        <taxon>Streptomycetaceae</taxon>
        <taxon>Streptomyces</taxon>
    </lineage>
</organism>
<dbReference type="EMBL" id="CP029190">
    <property type="protein sequence ID" value="QES52738.1"/>
    <property type="molecule type" value="Genomic_DNA"/>
</dbReference>
<sequence length="146" mass="16345">MPDIRIVRRSALPPAEAWRRLTDWERHGEQVPLTKTVVDTAPPTGVGTRFTARTGVGRLTLDDRMEIVRWQPPAPDRATALVRLEKRGRAVRGWAEIEIAALPAGGSEIRWREDLRLSGLPRLLDPAVAAVGRFLFSRALDRLLTP</sequence>
<dbReference type="OrthoDB" id="4823586at2"/>
<dbReference type="Gene3D" id="3.30.530.20">
    <property type="match status" value="1"/>
</dbReference>
<reference evidence="1 2" key="1">
    <citation type="submission" date="2018-05" db="EMBL/GenBank/DDBJ databases">
        <title>Streptomyces venezuelae.</title>
        <authorList>
            <person name="Kim W."/>
            <person name="Lee N."/>
            <person name="Cho B.-K."/>
        </authorList>
    </citation>
    <scope>NUCLEOTIDE SEQUENCE [LARGE SCALE GENOMIC DNA]</scope>
    <source>
        <strain evidence="1 2">ATCC 21782</strain>
    </source>
</reference>
<accession>A0A5P2DF33</accession>
<gene>
    <name evidence="1" type="ORF">DEJ50_29140</name>
</gene>
<dbReference type="InterPro" id="IPR023393">
    <property type="entry name" value="START-like_dom_sf"/>
</dbReference>
<evidence type="ECO:0000313" key="2">
    <source>
        <dbReference type="Proteomes" id="UP000325211"/>
    </source>
</evidence>
<proteinExistence type="predicted"/>
<dbReference type="AlphaFoldDB" id="A0A5P2DF33"/>
<dbReference type="RefSeq" id="WP_150211048.1">
    <property type="nucleotide sequence ID" value="NZ_CP029190.1"/>
</dbReference>
<dbReference type="InterPro" id="IPR019587">
    <property type="entry name" value="Polyketide_cyclase/dehydratase"/>
</dbReference>
<protein>
    <submittedName>
        <fullName evidence="1">Immediate-early protein 2</fullName>
    </submittedName>
</protein>
<dbReference type="Proteomes" id="UP000325211">
    <property type="component" value="Chromosome"/>
</dbReference>
<dbReference type="Pfam" id="PF10604">
    <property type="entry name" value="Polyketide_cyc2"/>
    <property type="match status" value="1"/>
</dbReference>